<gene>
    <name evidence="1" type="ORF">JOF56_011351</name>
</gene>
<dbReference type="RefSeq" id="WP_209647620.1">
    <property type="nucleotide sequence ID" value="NZ_JAGINW010000001.1"/>
</dbReference>
<accession>A0ABS4U2U4</accession>
<proteinExistence type="predicted"/>
<evidence type="ECO:0000313" key="2">
    <source>
        <dbReference type="Proteomes" id="UP001519332"/>
    </source>
</evidence>
<dbReference type="EMBL" id="JAGINW010000001">
    <property type="protein sequence ID" value="MBP2330966.1"/>
    <property type="molecule type" value="Genomic_DNA"/>
</dbReference>
<name>A0ABS4U2U4_9PSEU</name>
<evidence type="ECO:0000313" key="1">
    <source>
        <dbReference type="EMBL" id="MBP2330966.1"/>
    </source>
</evidence>
<reference evidence="1 2" key="1">
    <citation type="submission" date="2021-03" db="EMBL/GenBank/DDBJ databases">
        <title>Sequencing the genomes of 1000 actinobacteria strains.</title>
        <authorList>
            <person name="Klenk H.-P."/>
        </authorList>
    </citation>
    <scope>NUCLEOTIDE SEQUENCE [LARGE SCALE GENOMIC DNA]</scope>
    <source>
        <strain evidence="1 2">DSM 46670</strain>
    </source>
</reference>
<dbReference type="Proteomes" id="UP001519332">
    <property type="component" value="Unassembled WGS sequence"/>
</dbReference>
<protein>
    <submittedName>
        <fullName evidence="1">Uncharacterized protein</fullName>
    </submittedName>
</protein>
<sequence>MAGQPDPRAAAQPAGAQVQGLIGVLSHEEATNALDRLSAESDRMADALVAMDSHAGHQLLRNATLTGLTKRRWAEASAAMAVLWEQFNLHRRLLEQAREVLDRRSKPGQAELSEVTTLLTGAVVELNAQQVPIEQRSLTGPAMVTERITLTDLVNRMKSSYAGVTEVLAAADTAWNSTIQLLDPLESELRAVNGLAASLGVEDPALAKIDAELSQIRELALADPMALDTVSPPDRLTEELAEARARLARLASAKDTFDDRMARIEALMGEITNAYDEAQLAYATVLQKIASPGLPRLTDSVALLRARLYELPELWRGGQWRELASGLDMLERDATSALAETRTQLRLITGLLDRRLELRGRLDAYRAKANRLGHAEDRELTALHREAHTVLYTVPCDLPAATRAVNRYQQALQDKRSV</sequence>
<organism evidence="1 2">
    <name type="scientific">Kibdelosporangium banguiense</name>
    <dbReference type="NCBI Taxonomy" id="1365924"/>
    <lineage>
        <taxon>Bacteria</taxon>
        <taxon>Bacillati</taxon>
        <taxon>Actinomycetota</taxon>
        <taxon>Actinomycetes</taxon>
        <taxon>Pseudonocardiales</taxon>
        <taxon>Pseudonocardiaceae</taxon>
        <taxon>Kibdelosporangium</taxon>
    </lineage>
</organism>
<keyword evidence="2" id="KW-1185">Reference proteome</keyword>
<comment type="caution">
    <text evidence="1">The sequence shown here is derived from an EMBL/GenBank/DDBJ whole genome shotgun (WGS) entry which is preliminary data.</text>
</comment>